<dbReference type="SUPFAM" id="SSF51126">
    <property type="entry name" value="Pectin lyase-like"/>
    <property type="match status" value="1"/>
</dbReference>
<organism evidence="3 4">
    <name type="scientific">Luteimonas salinilitoris</name>
    <dbReference type="NCBI Taxonomy" id="3237697"/>
    <lineage>
        <taxon>Bacteria</taxon>
        <taxon>Pseudomonadati</taxon>
        <taxon>Pseudomonadota</taxon>
        <taxon>Gammaproteobacteria</taxon>
        <taxon>Lysobacterales</taxon>
        <taxon>Lysobacteraceae</taxon>
        <taxon>Luteimonas</taxon>
    </lineage>
</organism>
<dbReference type="RefSeq" id="WP_370564319.1">
    <property type="nucleotide sequence ID" value="NZ_JBFWIB010000007.1"/>
</dbReference>
<evidence type="ECO:0000256" key="1">
    <source>
        <dbReference type="SAM" id="SignalP"/>
    </source>
</evidence>
<proteinExistence type="predicted"/>
<feature type="chain" id="PRO_5046987293" evidence="1">
    <location>
        <begin position="27"/>
        <end position="292"/>
    </location>
</feature>
<keyword evidence="1" id="KW-0732">Signal</keyword>
<dbReference type="Gene3D" id="2.160.20.10">
    <property type="entry name" value="Single-stranded right-handed beta-helix, Pectin lyase-like"/>
    <property type="match status" value="1"/>
</dbReference>
<comment type="caution">
    <text evidence="3">The sequence shown here is derived from an EMBL/GenBank/DDBJ whole genome shotgun (WGS) entry which is preliminary data.</text>
</comment>
<dbReference type="Proteomes" id="UP001566331">
    <property type="component" value="Unassembled WGS sequence"/>
</dbReference>
<dbReference type="SMART" id="SM00710">
    <property type="entry name" value="PbH1"/>
    <property type="match status" value="5"/>
</dbReference>
<protein>
    <submittedName>
        <fullName evidence="3">Right-handed parallel beta-helix repeat-containing protein</fullName>
    </submittedName>
</protein>
<evidence type="ECO:0000313" key="4">
    <source>
        <dbReference type="Proteomes" id="UP001566331"/>
    </source>
</evidence>
<gene>
    <name evidence="3" type="ORF">AB6713_14295</name>
</gene>
<evidence type="ECO:0000313" key="3">
    <source>
        <dbReference type="EMBL" id="MEZ0475773.1"/>
    </source>
</evidence>
<name>A0ABV4HUF3_9GAMM</name>
<reference evidence="3 4" key="1">
    <citation type="submission" date="2024-07" db="EMBL/GenBank/DDBJ databases">
        <title>Luteimonas salilacus sp. nov., isolated from the shore soil of Salt Lake in Tibet of China.</title>
        <authorList>
            <person name="Zhang X."/>
            <person name="Li A."/>
        </authorList>
    </citation>
    <scope>NUCLEOTIDE SEQUENCE [LARGE SCALE GENOMIC DNA]</scope>
    <source>
        <strain evidence="3 4">B3-2-R+30</strain>
    </source>
</reference>
<evidence type="ECO:0000259" key="2">
    <source>
        <dbReference type="Pfam" id="PF13229"/>
    </source>
</evidence>
<sequence>MRSTICLLPGLALLAGIAAAPAPVRAETYHTCTGFIDSLPATINTQGTWCLRHDLSTSIASGSAITVATNNVTIDCNDFKIGGLAAGADTLANGIVANNRFNVTVRHCNVRGFLVGIRTLGGGGHLIERNRVDANTLNGMRVAVGPGSTVRGNLVVDTGGAGPGVLAGEATGIYAGHGVHIIDNTISGVAPTPESGSATAYGIYTETNGDGTVIENRIQGLAAAGAGSAHGIWNNNSGRTFVSSNKLKGDGATNSVGVRCTNIQATAHDNAIAGFATGVLNCLSSSNIVNPN</sequence>
<feature type="domain" description="Right handed beta helix" evidence="2">
    <location>
        <begin position="61"/>
        <end position="188"/>
    </location>
</feature>
<dbReference type="InterPro" id="IPR039448">
    <property type="entry name" value="Beta_helix"/>
</dbReference>
<accession>A0ABV4HUF3</accession>
<dbReference type="InterPro" id="IPR012334">
    <property type="entry name" value="Pectin_lyas_fold"/>
</dbReference>
<dbReference type="Pfam" id="PF13229">
    <property type="entry name" value="Beta_helix"/>
    <property type="match status" value="1"/>
</dbReference>
<dbReference type="EMBL" id="JBFWIC010000021">
    <property type="protein sequence ID" value="MEZ0475773.1"/>
    <property type="molecule type" value="Genomic_DNA"/>
</dbReference>
<keyword evidence="4" id="KW-1185">Reference proteome</keyword>
<dbReference type="InterPro" id="IPR011050">
    <property type="entry name" value="Pectin_lyase_fold/virulence"/>
</dbReference>
<dbReference type="InterPro" id="IPR006626">
    <property type="entry name" value="PbH1"/>
</dbReference>
<feature type="signal peptide" evidence="1">
    <location>
        <begin position="1"/>
        <end position="26"/>
    </location>
</feature>